<comment type="function">
    <text evidence="7">Tubulin is the major constituent of microtubules, a cylinder consisting of laterally associated linear protofilaments composed of alpha- and beta-tubulin heterodimers. Microtubules grow by the addition of GTP-tubulin dimers to the microtubule end, where a stabilizing cap forms. Below the cap, tubulin dimers are in GDP-bound state, owing to GTPase activity of alpha-tubulin.</text>
</comment>
<accession>A0A131ZV91</accession>
<dbReference type="PANTHER" id="PTHR11588">
    <property type="entry name" value="TUBULIN"/>
    <property type="match status" value="1"/>
</dbReference>
<dbReference type="GO" id="GO:0007017">
    <property type="term" value="P:microtubule-based process"/>
    <property type="evidence" value="ECO:0007669"/>
    <property type="project" value="InterPro"/>
</dbReference>
<dbReference type="AlphaFoldDB" id="A0A131ZV91"/>
<dbReference type="SMART" id="SM00864">
    <property type="entry name" value="Tubulin"/>
    <property type="match status" value="1"/>
</dbReference>
<dbReference type="SUPFAM" id="SSF55307">
    <property type="entry name" value="Tubulin C-terminal domain-like"/>
    <property type="match status" value="1"/>
</dbReference>
<dbReference type="Gene3D" id="3.40.50.1440">
    <property type="entry name" value="Tubulin/FtsZ, GTPase domain"/>
    <property type="match status" value="1"/>
</dbReference>
<dbReference type="Gene3D" id="3.30.1330.20">
    <property type="entry name" value="Tubulin/FtsZ, C-terminal domain"/>
    <property type="match status" value="1"/>
</dbReference>
<dbReference type="InterPro" id="IPR017975">
    <property type="entry name" value="Tubulin_CS"/>
</dbReference>
<evidence type="ECO:0000256" key="3">
    <source>
        <dbReference type="ARBA" id="ARBA00022741"/>
    </source>
</evidence>
<comment type="caution">
    <text evidence="10">The sequence shown here is derived from an EMBL/GenBank/DDBJ whole genome shotgun (WGS) entry which is preliminary data.</text>
</comment>
<evidence type="ECO:0000313" key="11">
    <source>
        <dbReference type="Proteomes" id="UP000616769"/>
    </source>
</evidence>
<dbReference type="GO" id="GO:0005874">
    <property type="term" value="C:microtubule"/>
    <property type="evidence" value="ECO:0007669"/>
    <property type="project" value="UniProtKB-KW"/>
</dbReference>
<dbReference type="CDD" id="cd02186">
    <property type="entry name" value="alpha_tubulin"/>
    <property type="match status" value="1"/>
</dbReference>
<dbReference type="InterPro" id="IPR018316">
    <property type="entry name" value="Tubulin/FtsZ_2-layer-sand-dom"/>
</dbReference>
<feature type="domain" description="Tubulin/FtsZ GTPase" evidence="8">
    <location>
        <begin position="48"/>
        <end position="246"/>
    </location>
</feature>
<dbReference type="PROSITE" id="PS00227">
    <property type="entry name" value="TUBULIN"/>
    <property type="match status" value="1"/>
</dbReference>
<evidence type="ECO:0000313" key="10">
    <source>
        <dbReference type="EMBL" id="KPM02674.1"/>
    </source>
</evidence>
<dbReference type="InterPro" id="IPR036525">
    <property type="entry name" value="Tubulin/FtsZ_GTPase_sf"/>
</dbReference>
<evidence type="ECO:0000256" key="4">
    <source>
        <dbReference type="ARBA" id="ARBA00022801"/>
    </source>
</evidence>
<proteinExistence type="inferred from homology"/>
<evidence type="ECO:0000256" key="1">
    <source>
        <dbReference type="ARBA" id="ARBA00009636"/>
    </source>
</evidence>
<keyword evidence="2 7" id="KW-0493">Microtubule</keyword>
<evidence type="ECO:0000259" key="8">
    <source>
        <dbReference type="SMART" id="SM00864"/>
    </source>
</evidence>
<dbReference type="OrthoDB" id="6487907at2759"/>
<evidence type="ECO:0000256" key="2">
    <source>
        <dbReference type="ARBA" id="ARBA00022701"/>
    </source>
</evidence>
<organism evidence="10 11">
    <name type="scientific">Sarcoptes scabiei</name>
    <name type="common">Itch mite</name>
    <name type="synonym">Acarus scabiei</name>
    <dbReference type="NCBI Taxonomy" id="52283"/>
    <lineage>
        <taxon>Eukaryota</taxon>
        <taxon>Metazoa</taxon>
        <taxon>Ecdysozoa</taxon>
        <taxon>Arthropoda</taxon>
        <taxon>Chelicerata</taxon>
        <taxon>Arachnida</taxon>
        <taxon>Acari</taxon>
        <taxon>Acariformes</taxon>
        <taxon>Sarcoptiformes</taxon>
        <taxon>Astigmata</taxon>
        <taxon>Psoroptidia</taxon>
        <taxon>Sarcoptoidea</taxon>
        <taxon>Sarcoptidae</taxon>
        <taxon>Sarcoptinae</taxon>
        <taxon>Sarcoptes</taxon>
    </lineage>
</organism>
<evidence type="ECO:0000259" key="9">
    <source>
        <dbReference type="SMART" id="SM00865"/>
    </source>
</evidence>
<dbReference type="GO" id="GO:0016787">
    <property type="term" value="F:hydrolase activity"/>
    <property type="evidence" value="ECO:0007669"/>
    <property type="project" value="UniProtKB-KW"/>
</dbReference>
<evidence type="ECO:0000256" key="6">
    <source>
        <dbReference type="ARBA" id="ARBA00049117"/>
    </source>
</evidence>
<reference evidence="10 11" key="1">
    <citation type="journal article" date="2015" name="Parasit. Vectors">
        <title>Draft genome of the scabies mite.</title>
        <authorList>
            <person name="Rider S.D.Jr."/>
            <person name="Morgan M.S."/>
            <person name="Arlian L.G."/>
        </authorList>
    </citation>
    <scope>NUCLEOTIDE SEQUENCE [LARGE SCALE GENOMIC DNA]</scope>
    <source>
        <strain evidence="10">Arlian Lab</strain>
    </source>
</reference>
<dbReference type="InterPro" id="IPR003008">
    <property type="entry name" value="Tubulin_FtsZ_GTPase"/>
</dbReference>
<keyword evidence="4" id="KW-0378">Hydrolase</keyword>
<dbReference type="InterPro" id="IPR023123">
    <property type="entry name" value="Tubulin_C"/>
</dbReference>
<dbReference type="Pfam" id="PF03953">
    <property type="entry name" value="Tubulin_C"/>
    <property type="match status" value="1"/>
</dbReference>
<dbReference type="InterPro" id="IPR000217">
    <property type="entry name" value="Tubulin"/>
</dbReference>
<dbReference type="VEuPathDB" id="VectorBase:SSCA002979"/>
<dbReference type="EMBL" id="JXLN01002586">
    <property type="protein sequence ID" value="KPM02674.1"/>
    <property type="molecule type" value="Genomic_DNA"/>
</dbReference>
<comment type="catalytic activity">
    <reaction evidence="6">
        <text>GTP + H2O = GDP + phosphate + H(+)</text>
        <dbReference type="Rhea" id="RHEA:19669"/>
        <dbReference type="ChEBI" id="CHEBI:15377"/>
        <dbReference type="ChEBI" id="CHEBI:15378"/>
        <dbReference type="ChEBI" id="CHEBI:37565"/>
        <dbReference type="ChEBI" id="CHEBI:43474"/>
        <dbReference type="ChEBI" id="CHEBI:58189"/>
    </reaction>
    <physiologicalReaction direction="left-to-right" evidence="6">
        <dbReference type="Rhea" id="RHEA:19670"/>
    </physiologicalReaction>
</comment>
<dbReference type="Pfam" id="PF00091">
    <property type="entry name" value="Tubulin"/>
    <property type="match status" value="1"/>
</dbReference>
<dbReference type="PRINTS" id="PR01161">
    <property type="entry name" value="TUBULIN"/>
</dbReference>
<keyword evidence="3 7" id="KW-0547">Nucleotide-binding</keyword>
<dbReference type="InterPro" id="IPR002452">
    <property type="entry name" value="Alpha_tubulin"/>
</dbReference>
<protein>
    <recommendedName>
        <fullName evidence="7">Tubulin alpha chain</fullName>
    </recommendedName>
</protein>
<comment type="subunit">
    <text evidence="7">Dimer of alpha and beta chains. A typical microtubule is a hollow water-filled tube with an outer diameter of 25 nm and an inner diameter of 15 nM. Alpha-beta heterodimers associate head-to-tail to form protofilaments running lengthwise along the microtubule wall with the beta-tubulin subunit facing the microtubule plus end conferring a structural polarity. Microtubules usually have 13 protofilaments but different protofilament numbers can be found in some organisms and specialized cells.</text>
</comment>
<dbReference type="SUPFAM" id="SSF52490">
    <property type="entry name" value="Tubulin nucleotide-binding domain-like"/>
    <property type="match status" value="1"/>
</dbReference>
<dbReference type="SMART" id="SM00865">
    <property type="entry name" value="Tubulin_C"/>
    <property type="match status" value="1"/>
</dbReference>
<feature type="domain" description="Tubulin/FtsZ 2-layer sandwich" evidence="9">
    <location>
        <begin position="248"/>
        <end position="393"/>
    </location>
</feature>
<evidence type="ECO:0000256" key="5">
    <source>
        <dbReference type="ARBA" id="ARBA00023134"/>
    </source>
</evidence>
<dbReference type="InterPro" id="IPR008280">
    <property type="entry name" value="Tub_FtsZ_C"/>
</dbReference>
<comment type="similarity">
    <text evidence="1 7">Belongs to the tubulin family.</text>
</comment>
<dbReference type="PRINTS" id="PR01162">
    <property type="entry name" value="ALPHATUBULIN"/>
</dbReference>
<dbReference type="InterPro" id="IPR037103">
    <property type="entry name" value="Tubulin/FtsZ-like_C"/>
</dbReference>
<dbReference type="Gene3D" id="1.10.287.600">
    <property type="entry name" value="Helix hairpin bin"/>
    <property type="match status" value="1"/>
</dbReference>
<keyword evidence="5 7" id="KW-0342">GTP-binding</keyword>
<name>A0A131ZV91_SARSC</name>
<dbReference type="GO" id="GO:0005200">
    <property type="term" value="F:structural constituent of cytoskeleton"/>
    <property type="evidence" value="ECO:0007669"/>
    <property type="project" value="InterPro"/>
</dbReference>
<dbReference type="GO" id="GO:0005525">
    <property type="term" value="F:GTP binding"/>
    <property type="evidence" value="ECO:0007669"/>
    <property type="project" value="UniProtKB-UniRule"/>
</dbReference>
<evidence type="ECO:0000256" key="7">
    <source>
        <dbReference type="RuleBase" id="RU000352"/>
    </source>
</evidence>
<sequence length="465" mass="53121">MRECITILNGQAGLQIGDICWDVFADEHGINLDGSKSTKKIRSDNELLDTLFNETSRESHYVPRSIMVDNDPSVIDQILRSEKGQFYSSRMAIKGLEDAANNFSRGFYTVSDRVLESTMDCIRKSMELCESFQGFLMFSSFGGGTGSGLTARLIDELEKYYNKKNRLEFNVFPSSQMSTAIVEPYNALFRAHTSLFYSSPMFLFDNEACFRLCQNELSVDRPHYYHINQLISQVASSITASTRFGGQLNVDLAEFETNLVPFPRMHFLGSSYSPLLNREKSFCQNLSTKEMTRRCFESKNQMIEYKPSDGKYISCCLLYRGNVTPKDVFSSVNDIKSNRREPIEFVKWSPTGMKTGISMEPPSMLGDLASVDRALCLCANNTALVKCWELLNSKVNKMYRKRAFVHWYVAEGMEELEFQEAIEDIDFLIQDYKELEMTGEIDESRYKTASNEDFSLIHNGFKPNA</sequence>
<dbReference type="Proteomes" id="UP000616769">
    <property type="component" value="Unassembled WGS sequence"/>
</dbReference>
<gene>
    <name evidence="10" type="ORF">QR98_0010920</name>
</gene>